<proteinExistence type="inferred from homology"/>
<evidence type="ECO:0000256" key="6">
    <source>
        <dbReference type="ARBA" id="ARBA00023224"/>
    </source>
</evidence>
<evidence type="ECO:0000259" key="10">
    <source>
        <dbReference type="PROSITE" id="PS50058"/>
    </source>
</evidence>
<keyword evidence="4" id="KW-0488">Methylation</keyword>
<dbReference type="PRINTS" id="PR00321">
    <property type="entry name" value="GPROTEING"/>
</dbReference>
<keyword evidence="6 9" id="KW-0807">Transducer</keyword>
<evidence type="ECO:0000313" key="12">
    <source>
        <dbReference type="RefSeq" id="XP_017312619.1"/>
    </source>
</evidence>
<gene>
    <name evidence="12" type="primary">si:ch211-286b5.5</name>
</gene>
<dbReference type="InterPro" id="IPR036284">
    <property type="entry name" value="GGL_sf"/>
</dbReference>
<accession>A0A2D0Q2T7</accession>
<evidence type="ECO:0000256" key="7">
    <source>
        <dbReference type="ARBA" id="ARBA00023288"/>
    </source>
</evidence>
<dbReference type="AlphaFoldDB" id="A0A2D0Q2T7"/>
<dbReference type="KEGG" id="ipu:108258470"/>
<comment type="function">
    <text evidence="9">Guanine nucleotide-binding proteins (G proteins) are involved as a modulator or transducer in various transmembrane signaling systems. The beta and gamma chains are required for the GTPase activity, for replacement of GDP by GTP, and for G protein-effector interaction.</text>
</comment>
<dbReference type="STRING" id="7998.ENSIPUP00000013043"/>
<evidence type="ECO:0000256" key="1">
    <source>
        <dbReference type="ARBA" id="ARBA00004342"/>
    </source>
</evidence>
<dbReference type="SUPFAM" id="SSF48670">
    <property type="entry name" value="Transducin (heterotrimeric G protein), gamma chain"/>
    <property type="match status" value="1"/>
</dbReference>
<dbReference type="RefSeq" id="XP_017312619.1">
    <property type="nucleotide sequence ID" value="XM_017457130.2"/>
</dbReference>
<dbReference type="SMART" id="SM00224">
    <property type="entry name" value="GGL"/>
    <property type="match status" value="1"/>
</dbReference>
<dbReference type="CDD" id="cd00068">
    <property type="entry name" value="GGL"/>
    <property type="match status" value="1"/>
</dbReference>
<evidence type="ECO:0000256" key="5">
    <source>
        <dbReference type="ARBA" id="ARBA00023136"/>
    </source>
</evidence>
<dbReference type="InterPro" id="IPR015898">
    <property type="entry name" value="G-protein_gamma-like_dom"/>
</dbReference>
<dbReference type="GeneID" id="108258470"/>
<dbReference type="GO" id="GO:0031681">
    <property type="term" value="F:G-protein beta-subunit binding"/>
    <property type="evidence" value="ECO:0007669"/>
    <property type="project" value="InterPro"/>
</dbReference>
<evidence type="ECO:0000256" key="3">
    <source>
        <dbReference type="ARBA" id="ARBA00022475"/>
    </source>
</evidence>
<comment type="similarity">
    <text evidence="2 9">Belongs to the G protein gamma family.</text>
</comment>
<evidence type="ECO:0000256" key="2">
    <source>
        <dbReference type="ARBA" id="ARBA00007431"/>
    </source>
</evidence>
<dbReference type="PROSITE" id="PS50058">
    <property type="entry name" value="G_PROTEIN_GAMMA"/>
    <property type="match status" value="1"/>
</dbReference>
<evidence type="ECO:0000256" key="8">
    <source>
        <dbReference type="ARBA" id="ARBA00023289"/>
    </source>
</evidence>
<feature type="domain" description="G protein gamma" evidence="10">
    <location>
        <begin position="7"/>
        <end position="72"/>
    </location>
</feature>
<keyword evidence="3 9" id="KW-1003">Cell membrane</keyword>
<name>A0A2D0Q2T7_ICTPU</name>
<comment type="subunit">
    <text evidence="9">G proteins are composed of 3 units; alpha, beta and gamma.</text>
</comment>
<dbReference type="OrthoDB" id="6264244at2759"/>
<comment type="subcellular location">
    <subcellularLocation>
        <location evidence="1 9">Cell membrane</location>
        <topology evidence="1 9">Lipid-anchor</topology>
        <orientation evidence="1 9">Cytoplasmic side</orientation>
    </subcellularLocation>
</comment>
<dbReference type="SMART" id="SM01224">
    <property type="entry name" value="G_gamma"/>
    <property type="match status" value="1"/>
</dbReference>
<dbReference type="Pfam" id="PF00631">
    <property type="entry name" value="G-gamma"/>
    <property type="match status" value="1"/>
</dbReference>
<evidence type="ECO:0000313" key="11">
    <source>
        <dbReference type="Proteomes" id="UP000221080"/>
    </source>
</evidence>
<dbReference type="PANTHER" id="PTHR13809">
    <property type="entry name" value="GUANINE NUCLEOTIDE-BINDING PROTEIN GAMMA SUBUNIT"/>
    <property type="match status" value="1"/>
</dbReference>
<dbReference type="Proteomes" id="UP000221080">
    <property type="component" value="Chromosome 26"/>
</dbReference>
<protein>
    <recommendedName>
        <fullName evidence="9">Guanine nucleotide-binding protein subunit gamma</fullName>
    </recommendedName>
</protein>
<evidence type="ECO:0000256" key="4">
    <source>
        <dbReference type="ARBA" id="ARBA00022481"/>
    </source>
</evidence>
<dbReference type="GO" id="GO:0007186">
    <property type="term" value="P:G protein-coupled receptor signaling pathway"/>
    <property type="evidence" value="ECO:0007669"/>
    <property type="project" value="InterPro"/>
</dbReference>
<keyword evidence="8" id="KW-0636">Prenylation</keyword>
<keyword evidence="5 9" id="KW-0472">Membrane</keyword>
<keyword evidence="11" id="KW-1185">Reference proteome</keyword>
<dbReference type="FunFam" id="4.10.260.10:FF:000001">
    <property type="entry name" value="Guanine nucleotide-binding protein subunit gamma"/>
    <property type="match status" value="1"/>
</dbReference>
<reference evidence="11" key="1">
    <citation type="journal article" date="2016" name="Nat. Commun.">
        <title>The channel catfish genome sequence provides insights into the evolution of scale formation in teleosts.</title>
        <authorList>
            <person name="Liu Z."/>
            <person name="Liu S."/>
            <person name="Yao J."/>
            <person name="Bao L."/>
            <person name="Zhang J."/>
            <person name="Li Y."/>
            <person name="Jiang C."/>
            <person name="Sun L."/>
            <person name="Wang R."/>
            <person name="Zhang Y."/>
            <person name="Zhou T."/>
            <person name="Zeng Q."/>
            <person name="Fu Q."/>
            <person name="Gao S."/>
            <person name="Li N."/>
            <person name="Koren S."/>
            <person name="Jiang Y."/>
            <person name="Zimin A."/>
            <person name="Xu P."/>
            <person name="Phillippy A.M."/>
            <person name="Geng X."/>
            <person name="Song L."/>
            <person name="Sun F."/>
            <person name="Li C."/>
            <person name="Wang X."/>
            <person name="Chen A."/>
            <person name="Jin Y."/>
            <person name="Yuan Z."/>
            <person name="Yang Y."/>
            <person name="Tan S."/>
            <person name="Peatman E."/>
            <person name="Lu J."/>
            <person name="Qin Z."/>
            <person name="Dunham R."/>
            <person name="Li Z."/>
            <person name="Sonstegard T."/>
            <person name="Feng J."/>
            <person name="Danzmann R.G."/>
            <person name="Schroeder S."/>
            <person name="Scheffler B."/>
            <person name="Duke M.V."/>
            <person name="Ballard L."/>
            <person name="Kucuktas H."/>
            <person name="Kaltenboeck L."/>
            <person name="Liu H."/>
            <person name="Armbruster J."/>
            <person name="Xie Y."/>
            <person name="Kirby M.L."/>
            <person name="Tian Y."/>
            <person name="Flanagan M.E."/>
            <person name="Mu W."/>
            <person name="Waldbieser G.C."/>
        </authorList>
    </citation>
    <scope>NUCLEOTIDE SEQUENCE [LARGE SCALE GENOMIC DNA]</scope>
    <source>
        <strain evidence="11">SDA103</strain>
    </source>
</reference>
<keyword evidence="7 9" id="KW-0449">Lipoprotein</keyword>
<dbReference type="Gene3D" id="4.10.260.10">
    <property type="entry name" value="Transducin (heterotrimeric G protein), gamma chain"/>
    <property type="match status" value="1"/>
</dbReference>
<dbReference type="GO" id="GO:0005834">
    <property type="term" value="C:heterotrimeric G-protein complex"/>
    <property type="evidence" value="ECO:0007669"/>
    <property type="project" value="InterPro"/>
</dbReference>
<dbReference type="OMA" id="FRPAKSC"/>
<organism evidence="11 12">
    <name type="scientific">Ictalurus punctatus</name>
    <name type="common">Channel catfish</name>
    <name type="synonym">Silurus punctatus</name>
    <dbReference type="NCBI Taxonomy" id="7998"/>
    <lineage>
        <taxon>Eukaryota</taxon>
        <taxon>Metazoa</taxon>
        <taxon>Chordata</taxon>
        <taxon>Craniata</taxon>
        <taxon>Vertebrata</taxon>
        <taxon>Euteleostomi</taxon>
        <taxon>Actinopterygii</taxon>
        <taxon>Neopterygii</taxon>
        <taxon>Teleostei</taxon>
        <taxon>Ostariophysi</taxon>
        <taxon>Siluriformes</taxon>
        <taxon>Ictaluridae</taxon>
        <taxon>Ictalurus</taxon>
    </lineage>
</organism>
<sequence length="72" mass="7758">MSNNNATSTSLAVAHKAVKQLRLEASVRRIQVSQAATDLKNFCLQNAHKDPLLMGVPSGDNPFRPPKSCGLL</sequence>
<evidence type="ECO:0000256" key="9">
    <source>
        <dbReference type="RuleBase" id="RU004973"/>
    </source>
</evidence>
<dbReference type="InterPro" id="IPR001770">
    <property type="entry name" value="G-protein_gamma"/>
</dbReference>
<reference evidence="12" key="2">
    <citation type="submission" date="2025-08" db="UniProtKB">
        <authorList>
            <consortium name="RefSeq"/>
        </authorList>
    </citation>
    <scope>IDENTIFICATION</scope>
    <source>
        <tissue evidence="12">Blood</tissue>
    </source>
</reference>